<evidence type="ECO:0000256" key="4">
    <source>
        <dbReference type="ARBA" id="ARBA00022842"/>
    </source>
</evidence>
<name>A0A015ILZ7_RHIIW</name>
<dbReference type="GO" id="GO:0046872">
    <property type="term" value="F:metal ion binding"/>
    <property type="evidence" value="ECO:0007669"/>
    <property type="project" value="UniProtKB-KW"/>
</dbReference>
<evidence type="ECO:0008006" key="7">
    <source>
        <dbReference type="Google" id="ProtNLM"/>
    </source>
</evidence>
<organism evidence="5 6">
    <name type="scientific">Rhizophagus irregularis (strain DAOM 197198w)</name>
    <name type="common">Glomus intraradices</name>
    <dbReference type="NCBI Taxonomy" id="1432141"/>
    <lineage>
        <taxon>Eukaryota</taxon>
        <taxon>Fungi</taxon>
        <taxon>Fungi incertae sedis</taxon>
        <taxon>Mucoromycota</taxon>
        <taxon>Glomeromycotina</taxon>
        <taxon>Glomeromycetes</taxon>
        <taxon>Glomerales</taxon>
        <taxon>Glomeraceae</taxon>
        <taxon>Rhizophagus</taxon>
    </lineage>
</organism>
<dbReference type="OMA" id="FHHMVMG"/>
<evidence type="ECO:0000256" key="1">
    <source>
        <dbReference type="ARBA" id="ARBA00001946"/>
    </source>
</evidence>
<dbReference type="Gene3D" id="3.40.50.1000">
    <property type="entry name" value="HAD superfamily/HAD-like"/>
    <property type="match status" value="1"/>
</dbReference>
<reference evidence="5 6" key="1">
    <citation type="submission" date="2014-02" db="EMBL/GenBank/DDBJ databases">
        <title>Single nucleus genome sequencing reveals high similarity among nuclei of an endomycorrhizal fungus.</title>
        <authorList>
            <person name="Lin K."/>
            <person name="Geurts R."/>
            <person name="Zhang Z."/>
            <person name="Limpens E."/>
            <person name="Saunders D.G."/>
            <person name="Mu D."/>
            <person name="Pang E."/>
            <person name="Cao H."/>
            <person name="Cha H."/>
            <person name="Lin T."/>
            <person name="Zhou Q."/>
            <person name="Shang Y."/>
            <person name="Li Y."/>
            <person name="Ivanov S."/>
            <person name="Sharma T."/>
            <person name="Velzen R.V."/>
            <person name="Ruijter N.D."/>
            <person name="Aanen D.K."/>
            <person name="Win J."/>
            <person name="Kamoun S."/>
            <person name="Bisseling T."/>
            <person name="Huang S."/>
        </authorList>
    </citation>
    <scope>NUCLEOTIDE SEQUENCE [LARGE SCALE GENOMIC DNA]</scope>
    <source>
        <strain evidence="6">DAOM197198w</strain>
    </source>
</reference>
<dbReference type="SFLD" id="SFLDG01129">
    <property type="entry name" value="C1.5:_HAD__Beta-PGM__Phosphata"/>
    <property type="match status" value="1"/>
</dbReference>
<keyword evidence="2" id="KW-0479">Metal-binding</keyword>
<keyword evidence="3" id="KW-0378">Hydrolase</keyword>
<dbReference type="InterPro" id="IPR045228">
    <property type="entry name" value="Gpp1/Gpp2-like"/>
</dbReference>
<dbReference type="PANTHER" id="PTHR18901">
    <property type="entry name" value="2-DEOXYGLUCOSE-6-PHOSPHATE PHOSPHATASE 2"/>
    <property type="match status" value="1"/>
</dbReference>
<dbReference type="InterPro" id="IPR023214">
    <property type="entry name" value="HAD_sf"/>
</dbReference>
<dbReference type="FunFam" id="3.40.50.1000:FF:000055">
    <property type="entry name" value="Haloacid dehalogenase-like hydrolase family protein"/>
    <property type="match status" value="1"/>
</dbReference>
<keyword evidence="6" id="KW-1185">Reference proteome</keyword>
<dbReference type="SUPFAM" id="SSF56784">
    <property type="entry name" value="HAD-like"/>
    <property type="match status" value="1"/>
</dbReference>
<proteinExistence type="predicted"/>
<sequence>MNKITHCIFDMDGLLLDTENVYTEVTAEILSRFGKTYGWELKSKLMGLRQQEAADLLIKETGISMTSDEYLEERNLKHEERFPSVKPLPGVMNLVKHLKEHNIPMAVATSSHRDVFEIKTKNNQELFKLFDGIVCGDDPEVTRGKPFPDLFLAARKKLGDPPPEQCLVFEDAINGVQAAKNAGMPVIWIPDPGLAALHPGVNDATEMLLSMELFDPAKYGLPPYSIN</sequence>
<evidence type="ECO:0000256" key="3">
    <source>
        <dbReference type="ARBA" id="ARBA00022801"/>
    </source>
</evidence>
<evidence type="ECO:0000256" key="2">
    <source>
        <dbReference type="ARBA" id="ARBA00022723"/>
    </source>
</evidence>
<comment type="caution">
    <text evidence="5">The sequence shown here is derived from an EMBL/GenBank/DDBJ whole genome shotgun (WGS) entry which is preliminary data.</text>
</comment>
<dbReference type="SFLD" id="SFLDS00003">
    <property type="entry name" value="Haloacid_Dehalogenase"/>
    <property type="match status" value="1"/>
</dbReference>
<dbReference type="OrthoDB" id="40579at2759"/>
<dbReference type="NCBIfam" id="TIGR01509">
    <property type="entry name" value="HAD-SF-IA-v3"/>
    <property type="match status" value="1"/>
</dbReference>
<dbReference type="SFLD" id="SFLDG01135">
    <property type="entry name" value="C1.5.6:_HAD__Beta-PGM__Phospha"/>
    <property type="match status" value="1"/>
</dbReference>
<dbReference type="Proteomes" id="UP000022910">
    <property type="component" value="Unassembled WGS sequence"/>
</dbReference>
<dbReference type="GO" id="GO:0016791">
    <property type="term" value="F:phosphatase activity"/>
    <property type="evidence" value="ECO:0007669"/>
    <property type="project" value="InterPro"/>
</dbReference>
<dbReference type="FunFam" id="1.10.150.240:FF:000001">
    <property type="entry name" value="Haloacid dehalogenase-like hydrolase domain"/>
    <property type="match status" value="1"/>
</dbReference>
<keyword evidence="4" id="KW-0460">Magnesium</keyword>
<dbReference type="InterPro" id="IPR006439">
    <property type="entry name" value="HAD-SF_hydro_IA"/>
</dbReference>
<dbReference type="EMBL" id="JEMT01028281">
    <property type="protein sequence ID" value="EXX55200.1"/>
    <property type="molecule type" value="Genomic_DNA"/>
</dbReference>
<protein>
    <recommendedName>
        <fullName evidence="7">HAD-like protein</fullName>
    </recommendedName>
</protein>
<dbReference type="CDD" id="cd07529">
    <property type="entry name" value="HAD_AtGPP-like"/>
    <property type="match status" value="1"/>
</dbReference>
<comment type="cofactor">
    <cofactor evidence="1">
        <name>Mg(2+)</name>
        <dbReference type="ChEBI" id="CHEBI:18420"/>
    </cofactor>
</comment>
<dbReference type="STRING" id="1432141.A0A015ILZ7"/>
<accession>A0A015ILZ7</accession>
<dbReference type="InterPro" id="IPR041492">
    <property type="entry name" value="HAD_2"/>
</dbReference>
<gene>
    <name evidence="5" type="ORF">RirG_227480</name>
</gene>
<evidence type="ECO:0000313" key="5">
    <source>
        <dbReference type="EMBL" id="EXX55200.1"/>
    </source>
</evidence>
<dbReference type="Gene3D" id="1.10.150.240">
    <property type="entry name" value="Putative phosphatase, domain 2"/>
    <property type="match status" value="1"/>
</dbReference>
<dbReference type="PANTHER" id="PTHR18901:SF38">
    <property type="entry name" value="PSEUDOURIDINE-5'-PHOSPHATASE"/>
    <property type="match status" value="1"/>
</dbReference>
<dbReference type="AlphaFoldDB" id="A0A015ILZ7"/>
<dbReference type="InterPro" id="IPR036412">
    <property type="entry name" value="HAD-like_sf"/>
</dbReference>
<dbReference type="Pfam" id="PF13419">
    <property type="entry name" value="HAD_2"/>
    <property type="match status" value="1"/>
</dbReference>
<dbReference type="InterPro" id="IPR023198">
    <property type="entry name" value="PGP-like_dom2"/>
</dbReference>
<evidence type="ECO:0000313" key="6">
    <source>
        <dbReference type="Proteomes" id="UP000022910"/>
    </source>
</evidence>
<dbReference type="HOGENOM" id="CLU_045011_13_0_1"/>